<gene>
    <name evidence="1" type="ORF">GCM10018785_26790</name>
</gene>
<accession>A0A919DL22</accession>
<evidence type="ECO:0000313" key="1">
    <source>
        <dbReference type="EMBL" id="GHE56153.1"/>
    </source>
</evidence>
<evidence type="ECO:0008006" key="3">
    <source>
        <dbReference type="Google" id="ProtNLM"/>
    </source>
</evidence>
<keyword evidence="2" id="KW-1185">Reference proteome</keyword>
<dbReference type="EMBL" id="BNBT01000032">
    <property type="protein sequence ID" value="GHE56153.1"/>
    <property type="molecule type" value="Genomic_DNA"/>
</dbReference>
<reference evidence="1" key="2">
    <citation type="submission" date="2020-09" db="EMBL/GenBank/DDBJ databases">
        <authorList>
            <person name="Sun Q."/>
            <person name="Ohkuma M."/>
        </authorList>
    </citation>
    <scope>NUCLEOTIDE SEQUENCE</scope>
    <source>
        <strain evidence="1">JCM 4784</strain>
    </source>
</reference>
<sequence length="73" mass="7963">MKAKVDVQPLVGCELADSFASHLGRDLDAAMAGLTLPWDSGVGEGHVNRIKTLKRQMFGRASFALLRRRVLLA</sequence>
<dbReference type="Proteomes" id="UP000608024">
    <property type="component" value="Unassembled WGS sequence"/>
</dbReference>
<proteinExistence type="predicted"/>
<name>A0A919DL22_9ACTN</name>
<reference evidence="1" key="1">
    <citation type="journal article" date="2014" name="Int. J. Syst. Evol. Microbiol.">
        <title>Complete genome sequence of Corynebacterium casei LMG S-19264T (=DSM 44701T), isolated from a smear-ripened cheese.</title>
        <authorList>
            <consortium name="US DOE Joint Genome Institute (JGI-PGF)"/>
            <person name="Walter F."/>
            <person name="Albersmeier A."/>
            <person name="Kalinowski J."/>
            <person name="Ruckert C."/>
        </authorList>
    </citation>
    <scope>NUCLEOTIDE SEQUENCE</scope>
    <source>
        <strain evidence="1">JCM 4784</strain>
    </source>
</reference>
<comment type="caution">
    <text evidence="1">The sequence shown here is derived from an EMBL/GenBank/DDBJ whole genome shotgun (WGS) entry which is preliminary data.</text>
</comment>
<dbReference type="AlphaFoldDB" id="A0A919DL22"/>
<protein>
    <recommendedName>
        <fullName evidence="3">Transposase</fullName>
    </recommendedName>
</protein>
<evidence type="ECO:0000313" key="2">
    <source>
        <dbReference type="Proteomes" id="UP000608024"/>
    </source>
</evidence>
<organism evidence="1 2">
    <name type="scientific">Streptomyces longispororuber</name>
    <dbReference type="NCBI Taxonomy" id="68230"/>
    <lineage>
        <taxon>Bacteria</taxon>
        <taxon>Bacillati</taxon>
        <taxon>Actinomycetota</taxon>
        <taxon>Actinomycetes</taxon>
        <taxon>Kitasatosporales</taxon>
        <taxon>Streptomycetaceae</taxon>
        <taxon>Streptomyces</taxon>
    </lineage>
</organism>